<protein>
    <submittedName>
        <fullName evidence="3">Uncharacterized protein</fullName>
    </submittedName>
</protein>
<sequence>MKRILFIALVLVATLYNVNIQAQQRGHGSTGIDIPIKPDDPNGPGGPGTPIPDPIPDPNPDDKVPDEFIGGDVKGGGGLGGIAIPCDCPEDPNYKDVSFELANDLASLITNEQRAKRAWDARQAKWFQRQKEKVVKPAIEKLYGKQYPSFEAAKNALFINSEKDMFRRHSFEVKRKYNTEKKNLAPKNSTYLKELKALLYRKKEIESGNINNSFYADFKVQGTLIKNIKNLSTINSFRANIFNKFKPNEGRLHFVRDMVKMLYSGMENTSKYKNQLYDLKQNLYKQTGDYMNKIDLLQFVYMQEMFKKNMLNNPVNSYQNYDGLYSKYGHSIQSPSFVETYALMNRTGGETVFNPNYWVVLMRQGAISEHEAKAAHDRLMNTKLNQMINAGSIGTNSSVDSVIKELNITDPYQREWLNDNPNKAILFKKLIEEDKKAQSDLEIGNTPGGGLNLGGSGSVFQSLIPDLKDEIKEGALITKKIEEIGITNIDQKRFLYDNNAQRKNIFEFVNNSKISGNIPNEVNLFTKEAVSTLINSNSSEEEKKAIKLTIKIENANLLENYNTAHFNIANQYMTADLTDPVINSLWYTYFTAKCAILSFYNPTWSKWKVYWKASEEMIHYGLDVGGMVPVVGEVCDITNGVIYTIKGDGVNATLSFSAAIPLIGWGATASKYAYKVVQYSINGTRTRLVFKVLENGKVYFGSTSNKLRKVLGITDASKHAHHLIPWGLRDFDLVQKAAKSKHAFHINEALNGIPRLKSLHLKGHKIYNDKIQDILIRYSKDNRTLSNEKAFNFIEGLANHIRDIIKANPNLNSGQIAELINYY</sequence>
<keyword evidence="2" id="KW-0732">Signal</keyword>
<feature type="signal peptide" evidence="2">
    <location>
        <begin position="1"/>
        <end position="22"/>
    </location>
</feature>
<accession>A0ABM9PSC0</accession>
<gene>
    <name evidence="3" type="ORF">T190115A13A_90022</name>
</gene>
<dbReference type="RefSeq" id="WP_348740271.1">
    <property type="nucleotide sequence ID" value="NZ_CAXJRC010000046.1"/>
</dbReference>
<feature type="compositionally biased region" description="Pro residues" evidence="1">
    <location>
        <begin position="47"/>
        <end position="58"/>
    </location>
</feature>
<feature type="region of interest" description="Disordered" evidence="1">
    <location>
        <begin position="27"/>
        <end position="65"/>
    </location>
</feature>
<dbReference type="Proteomes" id="UP001497602">
    <property type="component" value="Unassembled WGS sequence"/>
</dbReference>
<reference evidence="3 4" key="1">
    <citation type="submission" date="2024-05" db="EMBL/GenBank/DDBJ databases">
        <authorList>
            <person name="Duchaud E."/>
        </authorList>
    </citation>
    <scope>NUCLEOTIDE SEQUENCE [LARGE SCALE GENOMIC DNA]</scope>
    <source>
        <strain evidence="3">Ena-SAMPLE-TAB-13-05-2024-13:56:06:370-140305</strain>
    </source>
</reference>
<organism evidence="3 4">
    <name type="scientific">Tenacibaculum vairaonense</name>
    <dbReference type="NCBI Taxonomy" id="3137860"/>
    <lineage>
        <taxon>Bacteria</taxon>
        <taxon>Pseudomonadati</taxon>
        <taxon>Bacteroidota</taxon>
        <taxon>Flavobacteriia</taxon>
        <taxon>Flavobacteriales</taxon>
        <taxon>Flavobacteriaceae</taxon>
        <taxon>Tenacibaculum</taxon>
    </lineage>
</organism>
<evidence type="ECO:0000256" key="2">
    <source>
        <dbReference type="SAM" id="SignalP"/>
    </source>
</evidence>
<dbReference type="CDD" id="cd20745">
    <property type="entry name" value="FIX_RhsA_AHH_HNH-like"/>
    <property type="match status" value="1"/>
</dbReference>
<dbReference type="InterPro" id="IPR032871">
    <property type="entry name" value="AHH_dom_containing"/>
</dbReference>
<dbReference type="Pfam" id="PF14412">
    <property type="entry name" value="AHH"/>
    <property type="match status" value="1"/>
</dbReference>
<evidence type="ECO:0000313" key="4">
    <source>
        <dbReference type="Proteomes" id="UP001497602"/>
    </source>
</evidence>
<evidence type="ECO:0000313" key="3">
    <source>
        <dbReference type="EMBL" id="CAL2108676.1"/>
    </source>
</evidence>
<name>A0ABM9PSC0_9FLAO</name>
<evidence type="ECO:0000256" key="1">
    <source>
        <dbReference type="SAM" id="MobiDB-lite"/>
    </source>
</evidence>
<feature type="chain" id="PRO_5045393108" evidence="2">
    <location>
        <begin position="23"/>
        <end position="823"/>
    </location>
</feature>
<comment type="caution">
    <text evidence="3">The sequence shown here is derived from an EMBL/GenBank/DDBJ whole genome shotgun (WGS) entry which is preliminary data.</text>
</comment>
<keyword evidence="4" id="KW-1185">Reference proteome</keyword>
<proteinExistence type="predicted"/>
<dbReference type="EMBL" id="CAXJRC010000046">
    <property type="protein sequence ID" value="CAL2108676.1"/>
    <property type="molecule type" value="Genomic_DNA"/>
</dbReference>